<dbReference type="EMBL" id="CAJVQB010016596">
    <property type="protein sequence ID" value="CAG8780625.1"/>
    <property type="molecule type" value="Genomic_DNA"/>
</dbReference>
<dbReference type="Proteomes" id="UP000789901">
    <property type="component" value="Unassembled WGS sequence"/>
</dbReference>
<name>A0ABN7VKB9_GIGMA</name>
<organism evidence="1 2">
    <name type="scientific">Gigaspora margarita</name>
    <dbReference type="NCBI Taxonomy" id="4874"/>
    <lineage>
        <taxon>Eukaryota</taxon>
        <taxon>Fungi</taxon>
        <taxon>Fungi incertae sedis</taxon>
        <taxon>Mucoromycota</taxon>
        <taxon>Glomeromycotina</taxon>
        <taxon>Glomeromycetes</taxon>
        <taxon>Diversisporales</taxon>
        <taxon>Gigasporaceae</taxon>
        <taxon>Gigaspora</taxon>
    </lineage>
</organism>
<evidence type="ECO:0000313" key="1">
    <source>
        <dbReference type="EMBL" id="CAG8780625.1"/>
    </source>
</evidence>
<sequence>MTDKDSVQISVAKMIWPDAYIQLCFWYLKRAMKRQLALTKKPKLTQYFPNSANLEFSFIDPNFCFIINNNIEINQSIQLDTQSQNKKLVFIFCPPEYHNHILNLIAKHFNQYLFISTSDNQYCSPNQIRKAASVYPSSPNFFVEVQRYRSLSFWRYKDLILLIQGLEAVDKDKDETDEVDEQIEELNKLLVTKLKRSS</sequence>
<accession>A0ABN7VKB9</accession>
<keyword evidence="2" id="KW-1185">Reference proteome</keyword>
<comment type="caution">
    <text evidence="1">The sequence shown here is derived from an EMBL/GenBank/DDBJ whole genome shotgun (WGS) entry which is preliminary data.</text>
</comment>
<evidence type="ECO:0000313" key="2">
    <source>
        <dbReference type="Proteomes" id="UP000789901"/>
    </source>
</evidence>
<protein>
    <submittedName>
        <fullName evidence="1">37768_t:CDS:1</fullName>
    </submittedName>
</protein>
<reference evidence="1 2" key="1">
    <citation type="submission" date="2021-06" db="EMBL/GenBank/DDBJ databases">
        <authorList>
            <person name="Kallberg Y."/>
            <person name="Tangrot J."/>
            <person name="Rosling A."/>
        </authorList>
    </citation>
    <scope>NUCLEOTIDE SEQUENCE [LARGE SCALE GENOMIC DNA]</scope>
    <source>
        <strain evidence="1 2">120-4 pot B 10/14</strain>
    </source>
</reference>
<proteinExistence type="predicted"/>
<gene>
    <name evidence="1" type="ORF">GMARGA_LOCUS19676</name>
</gene>